<keyword evidence="7" id="KW-0808">Transferase</keyword>
<evidence type="ECO:0000259" key="37">
    <source>
        <dbReference type="Pfam" id="PF00108"/>
    </source>
</evidence>
<evidence type="ECO:0000256" key="20">
    <source>
        <dbReference type="ARBA" id="ARBA00030851"/>
    </source>
</evidence>
<dbReference type="InterPro" id="IPR003033">
    <property type="entry name" value="SCP2_sterol-bd_dom"/>
</dbReference>
<reference evidence="40 41" key="1">
    <citation type="submission" date="2020-08" db="EMBL/GenBank/DDBJ databases">
        <authorList>
            <person name="Koutsovoulos G."/>
            <person name="Danchin GJ E."/>
        </authorList>
    </citation>
    <scope>NUCLEOTIDE SEQUENCE [LARGE SCALE GENOMIC DNA]</scope>
</reference>
<keyword evidence="10" id="KW-0446">Lipid-binding</keyword>
<comment type="catalytic activity">
    <reaction evidence="35">
        <text>3-oxohexadecanedioyl-CoA + CoA = tetradecanedioyl-CoA + acetyl-CoA</text>
        <dbReference type="Rhea" id="RHEA:40343"/>
        <dbReference type="ChEBI" id="CHEBI:57287"/>
        <dbReference type="ChEBI" id="CHEBI:57288"/>
        <dbReference type="ChEBI" id="CHEBI:77081"/>
        <dbReference type="ChEBI" id="CHEBI:77084"/>
    </reaction>
    <physiologicalReaction direction="left-to-right" evidence="35">
        <dbReference type="Rhea" id="RHEA:40344"/>
    </physiologicalReaction>
</comment>
<name>A0A6V7WDZ0_MELEN</name>
<dbReference type="GO" id="GO:0003988">
    <property type="term" value="F:acetyl-CoA C-acyltransferase activity"/>
    <property type="evidence" value="ECO:0007669"/>
    <property type="project" value="UniProtKB-EC"/>
</dbReference>
<keyword evidence="11" id="KW-0576">Peroxisome</keyword>
<evidence type="ECO:0000256" key="28">
    <source>
        <dbReference type="ARBA" id="ARBA00047485"/>
    </source>
</evidence>
<evidence type="ECO:0000256" key="29">
    <source>
        <dbReference type="ARBA" id="ARBA00048001"/>
    </source>
</evidence>
<comment type="catalytic activity">
    <reaction evidence="28">
        <text>tetradecanoyl-CoA + acetyl-CoA = 3-oxohexadecanoyl-CoA + CoA</text>
        <dbReference type="Rhea" id="RHEA:18161"/>
        <dbReference type="ChEBI" id="CHEBI:57287"/>
        <dbReference type="ChEBI" id="CHEBI:57288"/>
        <dbReference type="ChEBI" id="CHEBI:57349"/>
        <dbReference type="ChEBI" id="CHEBI:57385"/>
        <dbReference type="EC" id="2.3.1.155"/>
    </reaction>
    <physiologicalReaction direction="right-to-left" evidence="28">
        <dbReference type="Rhea" id="RHEA:18163"/>
    </physiologicalReaction>
</comment>
<evidence type="ECO:0000256" key="27">
    <source>
        <dbReference type="ARBA" id="ARBA00045994"/>
    </source>
</evidence>
<feature type="domain" description="Thiolase N-terminal" evidence="37">
    <location>
        <begin position="22"/>
        <end position="248"/>
    </location>
</feature>
<evidence type="ECO:0000256" key="15">
    <source>
        <dbReference type="ARBA" id="ARBA00024471"/>
    </source>
</evidence>
<comment type="function">
    <text evidence="26">Mediates the transfer of all common phospholipids, cholesterol and gangliosides from the endoplasmic reticulum to the plasma membrane. May play a role in regulating steroidogenesis. Stimulates the microsomal conversion of 7-dehydrocholesterol to cholesterol. Also binds fatty acids and fatty acyl Coenzyme A (CoA) such as phytanoyl-CoA. Involved in the regulation phospholipid synthesis in endoplasmic reticulum enhancing the incorporation of exogenous fatty acid into glycerides. Seems to stimulate the rate-limiting step in phosphatidic acid formation mediated by GPAT3. Isoforms SCP2 and SCPx cooperate in peroxisomal oxidation of certain naturally occurring tetramethyl-branched fatty acyl-CoAs.</text>
</comment>
<dbReference type="Proteomes" id="UP000580250">
    <property type="component" value="Unassembled WGS sequence"/>
</dbReference>
<dbReference type="PROSITE" id="PS00098">
    <property type="entry name" value="THIOLASE_1"/>
    <property type="match status" value="1"/>
</dbReference>
<dbReference type="InterPro" id="IPR020613">
    <property type="entry name" value="Thiolase_CS"/>
</dbReference>
<evidence type="ECO:0000256" key="26">
    <source>
        <dbReference type="ARBA" id="ARBA00045738"/>
    </source>
</evidence>
<dbReference type="GO" id="GO:0008289">
    <property type="term" value="F:lipid binding"/>
    <property type="evidence" value="ECO:0007669"/>
    <property type="project" value="UniProtKB-KW"/>
</dbReference>
<evidence type="ECO:0000256" key="11">
    <source>
        <dbReference type="ARBA" id="ARBA00023140"/>
    </source>
</evidence>
<evidence type="ECO:0000256" key="18">
    <source>
        <dbReference type="ARBA" id="ARBA00029287"/>
    </source>
</evidence>
<evidence type="ECO:0000256" key="1">
    <source>
        <dbReference type="ARBA" id="ARBA00004275"/>
    </source>
</evidence>
<evidence type="ECO:0000256" key="19">
    <source>
        <dbReference type="ARBA" id="ARBA00030531"/>
    </source>
</evidence>
<dbReference type="SUPFAM" id="SSF53901">
    <property type="entry name" value="Thiolase-like"/>
    <property type="match status" value="2"/>
</dbReference>
<evidence type="ECO:0000256" key="10">
    <source>
        <dbReference type="ARBA" id="ARBA00023121"/>
    </source>
</evidence>
<comment type="catalytic activity">
    <reaction evidence="30">
        <text>decanoyl-CoA + acetyl-CoA = 3-oxododecanoyl-CoA + CoA</text>
        <dbReference type="Rhea" id="RHEA:31183"/>
        <dbReference type="ChEBI" id="CHEBI:57287"/>
        <dbReference type="ChEBI" id="CHEBI:57288"/>
        <dbReference type="ChEBI" id="CHEBI:61430"/>
        <dbReference type="ChEBI" id="CHEBI:62615"/>
    </reaction>
    <physiologicalReaction direction="right-to-left" evidence="30">
        <dbReference type="Rhea" id="RHEA:31185"/>
    </physiologicalReaction>
</comment>
<evidence type="ECO:0000256" key="13">
    <source>
        <dbReference type="ARBA" id="ARBA00024058"/>
    </source>
</evidence>
<evidence type="ECO:0000256" key="22">
    <source>
        <dbReference type="ARBA" id="ARBA00031346"/>
    </source>
</evidence>
<keyword evidence="8" id="KW-0445">Lipid transport</keyword>
<keyword evidence="12" id="KW-0012">Acyltransferase</keyword>
<evidence type="ECO:0000313" key="41">
    <source>
        <dbReference type="Proteomes" id="UP000580250"/>
    </source>
</evidence>
<dbReference type="InterPro" id="IPR020615">
    <property type="entry name" value="Thiolase_acyl_enz_int_AS"/>
</dbReference>
<keyword evidence="5" id="KW-0813">Transport</keyword>
<evidence type="ECO:0000256" key="3">
    <source>
        <dbReference type="ARBA" id="ARBA00012352"/>
    </source>
</evidence>
<dbReference type="NCBIfam" id="NF006102">
    <property type="entry name" value="PRK08256.1"/>
    <property type="match status" value="1"/>
</dbReference>
<dbReference type="OrthoDB" id="542135at2759"/>
<evidence type="ECO:0000256" key="9">
    <source>
        <dbReference type="ARBA" id="ARBA00023098"/>
    </source>
</evidence>
<dbReference type="GO" id="GO:0050633">
    <property type="term" value="F:acetyl-CoA C-myristoyltransferase activity"/>
    <property type="evidence" value="ECO:0007669"/>
    <property type="project" value="UniProtKB-EC"/>
</dbReference>
<organism evidence="40 41">
    <name type="scientific">Meloidogyne enterolobii</name>
    <name type="common">Root-knot nematode worm</name>
    <name type="synonym">Meloidogyne mayaguensis</name>
    <dbReference type="NCBI Taxonomy" id="390850"/>
    <lineage>
        <taxon>Eukaryota</taxon>
        <taxon>Metazoa</taxon>
        <taxon>Ecdysozoa</taxon>
        <taxon>Nematoda</taxon>
        <taxon>Chromadorea</taxon>
        <taxon>Rhabditida</taxon>
        <taxon>Tylenchina</taxon>
        <taxon>Tylenchomorpha</taxon>
        <taxon>Tylenchoidea</taxon>
        <taxon>Meloidogynidae</taxon>
        <taxon>Meloidogyninae</taxon>
        <taxon>Meloidogyne</taxon>
    </lineage>
</organism>
<comment type="caution">
    <text evidence="40">The sequence shown here is derived from an EMBL/GenBank/DDBJ whole genome shotgun (WGS) entry which is preliminary data.</text>
</comment>
<comment type="catalytic activity">
    <reaction evidence="15">
        <text>propanoyl-CoA + tetradecanoyl-CoA = 3-oxo-2-methylhexadecanoyl-CoA + CoA</text>
        <dbReference type="Rhea" id="RHEA:46344"/>
        <dbReference type="ChEBI" id="CHEBI:57287"/>
        <dbReference type="ChEBI" id="CHEBI:57385"/>
        <dbReference type="ChEBI" id="CHEBI:57392"/>
        <dbReference type="ChEBI" id="CHEBI:86042"/>
    </reaction>
    <physiologicalReaction direction="right-to-left" evidence="15">
        <dbReference type="Rhea" id="RHEA:46346"/>
    </physiologicalReaction>
</comment>
<evidence type="ECO:0000256" key="32">
    <source>
        <dbReference type="ARBA" id="ARBA00049178"/>
    </source>
</evidence>
<dbReference type="AlphaFoldDB" id="A0A6V7WDZ0"/>
<comment type="catalytic activity">
    <reaction evidence="32">
        <text>an acyl-CoA + acetyl-CoA = a 3-oxoacyl-CoA + CoA</text>
        <dbReference type="Rhea" id="RHEA:21564"/>
        <dbReference type="ChEBI" id="CHEBI:57287"/>
        <dbReference type="ChEBI" id="CHEBI:57288"/>
        <dbReference type="ChEBI" id="CHEBI:58342"/>
        <dbReference type="ChEBI" id="CHEBI:90726"/>
        <dbReference type="EC" id="2.3.1.16"/>
    </reaction>
    <physiologicalReaction direction="right-to-left" evidence="32">
        <dbReference type="Rhea" id="RHEA:21566"/>
    </physiologicalReaction>
</comment>
<dbReference type="CDD" id="cd00829">
    <property type="entry name" value="SCP-x_thiolase"/>
    <property type="match status" value="1"/>
</dbReference>
<evidence type="ECO:0000256" key="12">
    <source>
        <dbReference type="ARBA" id="ARBA00023315"/>
    </source>
</evidence>
<dbReference type="EC" id="2.3.1.16" evidence="14"/>
<evidence type="ECO:0000256" key="5">
    <source>
        <dbReference type="ARBA" id="ARBA00022448"/>
    </source>
</evidence>
<dbReference type="InterPro" id="IPR055140">
    <property type="entry name" value="Thiolase_C_2"/>
</dbReference>
<comment type="subcellular location">
    <subcellularLocation>
        <location evidence="2">Cytoplasm</location>
    </subcellularLocation>
    <subcellularLocation>
        <location evidence="1">Peroxisome</location>
    </subcellularLocation>
</comment>
<dbReference type="InterPro" id="IPR036527">
    <property type="entry name" value="SCP2_sterol-bd_dom_sf"/>
</dbReference>
<evidence type="ECO:0000259" key="39">
    <source>
        <dbReference type="Pfam" id="PF22691"/>
    </source>
</evidence>
<evidence type="ECO:0000256" key="31">
    <source>
        <dbReference type="ARBA" id="ARBA00048553"/>
    </source>
</evidence>
<evidence type="ECO:0000256" key="21">
    <source>
        <dbReference type="ARBA" id="ARBA00031275"/>
    </source>
</evidence>
<comment type="catalytic activity">
    <reaction evidence="16">
        <text>choloyl-CoA + propanoyl-CoA = 3alpha,7alpha,12alpha-trihydroxy-24-oxo-5beta-cholestan-26-oyl-CoA + CoA</text>
        <dbReference type="Rhea" id="RHEA:16865"/>
        <dbReference type="ChEBI" id="CHEBI:57287"/>
        <dbReference type="ChEBI" id="CHEBI:57373"/>
        <dbReference type="ChEBI" id="CHEBI:57392"/>
        <dbReference type="ChEBI" id="CHEBI:58507"/>
        <dbReference type="EC" id="2.3.1.176"/>
    </reaction>
    <physiologicalReaction direction="right-to-left" evidence="16">
        <dbReference type="Rhea" id="RHEA:16867"/>
    </physiologicalReaction>
</comment>
<comment type="catalytic activity">
    <reaction evidence="33">
        <text>hexadecanoyl-CoA + acetyl-CoA = 3-oxooctadecanoyl-CoA + CoA</text>
        <dbReference type="Rhea" id="RHEA:35279"/>
        <dbReference type="ChEBI" id="CHEBI:57287"/>
        <dbReference type="ChEBI" id="CHEBI:57288"/>
        <dbReference type="ChEBI" id="CHEBI:57379"/>
        <dbReference type="ChEBI" id="CHEBI:71407"/>
    </reaction>
    <physiologicalReaction direction="right-to-left" evidence="33">
        <dbReference type="Rhea" id="RHEA:35281"/>
    </physiologicalReaction>
</comment>
<comment type="catalytic activity">
    <reaction evidence="18">
        <text>7-dehydrocholesterol(in) = 7-dehydrocholesterol(out)</text>
        <dbReference type="Rhea" id="RHEA:62960"/>
        <dbReference type="ChEBI" id="CHEBI:17759"/>
    </reaction>
</comment>
<evidence type="ECO:0000256" key="6">
    <source>
        <dbReference type="ARBA" id="ARBA00022490"/>
    </source>
</evidence>
<evidence type="ECO:0000256" key="33">
    <source>
        <dbReference type="ARBA" id="ARBA00049268"/>
    </source>
</evidence>
<dbReference type="SUPFAM" id="SSF55718">
    <property type="entry name" value="SCP-like"/>
    <property type="match status" value="1"/>
</dbReference>
<dbReference type="Pfam" id="PF02036">
    <property type="entry name" value="SCP2"/>
    <property type="match status" value="1"/>
</dbReference>
<evidence type="ECO:0000256" key="24">
    <source>
        <dbReference type="ARBA" id="ARBA00032316"/>
    </source>
</evidence>
<dbReference type="InterPro" id="IPR016039">
    <property type="entry name" value="Thiolase-like"/>
</dbReference>
<proteinExistence type="predicted"/>
<dbReference type="InterPro" id="IPR020616">
    <property type="entry name" value="Thiolase_N"/>
</dbReference>
<comment type="catalytic activity">
    <reaction evidence="31">
        <text>butanoyl-CoA + acetyl-CoA = 3-oxohexanoyl-CoA + CoA</text>
        <dbReference type="Rhea" id="RHEA:31111"/>
        <dbReference type="ChEBI" id="CHEBI:57287"/>
        <dbReference type="ChEBI" id="CHEBI:57288"/>
        <dbReference type="ChEBI" id="CHEBI:57371"/>
        <dbReference type="ChEBI" id="CHEBI:62418"/>
    </reaction>
    <physiologicalReaction direction="right-to-left" evidence="31">
        <dbReference type="Rhea" id="RHEA:31113"/>
    </physiologicalReaction>
</comment>
<evidence type="ECO:0000256" key="30">
    <source>
        <dbReference type="ARBA" id="ARBA00048004"/>
    </source>
</evidence>
<evidence type="ECO:0000259" key="38">
    <source>
        <dbReference type="Pfam" id="PF02036"/>
    </source>
</evidence>
<dbReference type="GO" id="GO:0006629">
    <property type="term" value="P:lipid metabolic process"/>
    <property type="evidence" value="ECO:0007669"/>
    <property type="project" value="UniProtKB-KW"/>
</dbReference>
<protein>
    <recommendedName>
        <fullName evidence="4">Sterol carrier protein 2</fullName>
        <ecNumber evidence="13">2.3.1.155</ecNumber>
        <ecNumber evidence="14">2.3.1.16</ecNumber>
        <ecNumber evidence="3">2.3.1.176</ecNumber>
    </recommendedName>
    <alternativeName>
        <fullName evidence="23">Acetyl-CoA C-myristoyltransferase</fullName>
    </alternativeName>
    <alternativeName>
        <fullName evidence="20">Non-specific lipid-transfer protein</fullName>
    </alternativeName>
    <alternativeName>
        <fullName evidence="24">Propanoyl-CoA C-acyltransferase</fullName>
    </alternativeName>
    <alternativeName>
        <fullName evidence="19">SCP-2/3-oxoacyl-CoA thiolase</fullName>
    </alternativeName>
    <alternativeName>
        <fullName evidence="21">SCP-2/thiolase</fullName>
    </alternativeName>
    <alternativeName>
        <fullName evidence="22">SCP-chi</fullName>
    </alternativeName>
    <alternativeName>
        <fullName evidence="25">Sterol carrier protein X</fullName>
    </alternativeName>
</protein>
<dbReference type="Pfam" id="PF22691">
    <property type="entry name" value="Thiolase_C_1"/>
    <property type="match status" value="1"/>
</dbReference>
<comment type="catalytic activity">
    <reaction evidence="36">
        <text>octanoyl-CoA + acetyl-CoA = 3-oxodecanoyl-CoA + CoA</text>
        <dbReference type="Rhea" id="RHEA:31087"/>
        <dbReference type="ChEBI" id="CHEBI:57287"/>
        <dbReference type="ChEBI" id="CHEBI:57288"/>
        <dbReference type="ChEBI" id="CHEBI:57386"/>
        <dbReference type="ChEBI" id="CHEBI:62548"/>
    </reaction>
    <physiologicalReaction direction="right-to-left" evidence="36">
        <dbReference type="Rhea" id="RHEA:31089"/>
    </physiologicalReaction>
</comment>
<dbReference type="PANTHER" id="PTHR42870:SF1">
    <property type="entry name" value="NON-SPECIFIC LIPID-TRANSFER PROTEIN-LIKE 2"/>
    <property type="match status" value="1"/>
</dbReference>
<evidence type="ECO:0000256" key="16">
    <source>
        <dbReference type="ARBA" id="ARBA00024509"/>
    </source>
</evidence>
<evidence type="ECO:0000256" key="34">
    <source>
        <dbReference type="ARBA" id="ARBA00049270"/>
    </source>
</evidence>
<evidence type="ECO:0000256" key="7">
    <source>
        <dbReference type="ARBA" id="ARBA00022679"/>
    </source>
</evidence>
<comment type="catalytic activity">
    <reaction evidence="29">
        <text>hexanoyl-CoA + acetyl-CoA = 3-oxooctanoyl-CoA + CoA</text>
        <dbReference type="Rhea" id="RHEA:31203"/>
        <dbReference type="ChEBI" id="CHEBI:57287"/>
        <dbReference type="ChEBI" id="CHEBI:57288"/>
        <dbReference type="ChEBI" id="CHEBI:62619"/>
        <dbReference type="ChEBI" id="CHEBI:62620"/>
    </reaction>
    <physiologicalReaction direction="right-to-left" evidence="29">
        <dbReference type="Rhea" id="RHEA:31205"/>
    </physiologicalReaction>
</comment>
<dbReference type="EMBL" id="CAJEWN010000536">
    <property type="protein sequence ID" value="CAD2185208.1"/>
    <property type="molecule type" value="Genomic_DNA"/>
</dbReference>
<comment type="catalytic activity">
    <reaction evidence="34">
        <text>dodecanoyl-CoA + acetyl-CoA = 3-oxotetradecanoyl-CoA + CoA</text>
        <dbReference type="Rhea" id="RHEA:31091"/>
        <dbReference type="ChEBI" id="CHEBI:57287"/>
        <dbReference type="ChEBI" id="CHEBI:57288"/>
        <dbReference type="ChEBI" id="CHEBI:57375"/>
        <dbReference type="ChEBI" id="CHEBI:62543"/>
    </reaction>
    <physiologicalReaction direction="right-to-left" evidence="34">
        <dbReference type="Rhea" id="RHEA:31093"/>
    </physiologicalReaction>
</comment>
<evidence type="ECO:0000256" key="36">
    <source>
        <dbReference type="ARBA" id="ARBA00049542"/>
    </source>
</evidence>
<dbReference type="FunFam" id="3.40.47.10:FF:000126">
    <property type="entry name" value="Protein CBG20965"/>
    <property type="match status" value="1"/>
</dbReference>
<keyword evidence="9" id="KW-0443">Lipid metabolism</keyword>
<accession>A0A6V7WDZ0</accession>
<feature type="domain" description="SCP2" evidence="38">
    <location>
        <begin position="457"/>
        <end position="562"/>
    </location>
</feature>
<dbReference type="PANTHER" id="PTHR42870">
    <property type="entry name" value="ACETYL-COA C-ACETYLTRANSFERASE"/>
    <property type="match status" value="1"/>
</dbReference>
<evidence type="ECO:0000256" key="14">
    <source>
        <dbReference type="ARBA" id="ARBA00024073"/>
    </source>
</evidence>
<dbReference type="Gene3D" id="3.40.47.10">
    <property type="match status" value="1"/>
</dbReference>
<dbReference type="Gene3D" id="3.30.1050.10">
    <property type="entry name" value="SCP2 sterol-binding domain"/>
    <property type="match status" value="1"/>
</dbReference>
<dbReference type="GO" id="GO:0005777">
    <property type="term" value="C:peroxisome"/>
    <property type="evidence" value="ECO:0007669"/>
    <property type="project" value="UniProtKB-SubCell"/>
</dbReference>
<evidence type="ECO:0000313" key="40">
    <source>
        <dbReference type="EMBL" id="CAD2185208.1"/>
    </source>
</evidence>
<gene>
    <name evidence="40" type="ORF">MENT_LOCUS37617</name>
</gene>
<dbReference type="EC" id="2.3.1.155" evidence="13"/>
<sequence>MTVDSQTSPQTQDASLFKRPKVYIIGVGMTAFTKPLTSGKDYPELVKEAVGEALSDAGVRYEQIQQATASYMYGGSCCGQRALYEIGLTGIPIFNLNNACASGSSGIFLCKQIIESGNVDLMLAVGFEKMQPGSLENSPEHLDDRALPVEKHIQLMADTYGLQAAPITSQMFGNAGREHMEKYGTTREHFAKIAWKNHLHSVHNNKSQFQREFSLDEVVNARKIYDYMGLFECSPTSDGAAAVIICSEKYIEQNPHLKPQAVEIVGIELGTDEPSVFAENSNIKMVGFDLIKKISERLYSKTGVDPSQIQVIELHDCFAPNELITYEALGLCPIGKAGEIVDKGDNTYGGKWVINPSGGLISKGHPIGATGIAQAVELCNQLRKRCGARQVTNAVYALQHNIGSRIVFRPDRQPSPENGIGGAGVVAIYKLGFPELANKNKEENGEMSSEFKSDAIFEEIKERAEQEIDLVKQVGSCFKFVISSPNSSKKREWIVDLKCSPPYVGLSNNKENTKPEVTLTLDDQILINIAKGKIKPDQAFLQRKLKISGDFKKAMKLKDILDPKKLKSRI</sequence>
<dbReference type="Pfam" id="PF00108">
    <property type="entry name" value="Thiolase_N"/>
    <property type="match status" value="1"/>
</dbReference>
<evidence type="ECO:0000256" key="25">
    <source>
        <dbReference type="ARBA" id="ARBA00033178"/>
    </source>
</evidence>
<evidence type="ECO:0000256" key="23">
    <source>
        <dbReference type="ARBA" id="ARBA00032093"/>
    </source>
</evidence>
<evidence type="ECO:0000256" key="35">
    <source>
        <dbReference type="ARBA" id="ARBA00049306"/>
    </source>
</evidence>
<comment type="function">
    <text evidence="27">Plays a crucial role in the peroxisomal oxidation of branched-chain fatty acids. Catalyzes the last step of the peroxisomal beta-oxidation of branched chain fatty acids and the side chain of the bile acid intermediates di- and trihydroxycoprostanic acids (DHCA and THCA). Also active with medium and long straight chain 3-oxoacyl-CoAs. Stimulates the microsomal conversion of 7-dehydrocholesterol to cholesterol and transfers phosphatidylcholine and 7-dehydrocholesterol between membrances, in vitro. Isoforms SCP2 and SCPx cooperate in peroxisomal oxidation of certain naturally occurring tetramethyl-branched fatty acyl-CoAs.</text>
</comment>
<evidence type="ECO:0000256" key="17">
    <source>
        <dbReference type="ARBA" id="ARBA00024514"/>
    </source>
</evidence>
<keyword evidence="6" id="KW-0963">Cytoplasm</keyword>
<comment type="catalytic activity">
    <reaction evidence="17">
        <text>3-oxo-(9Z-octadecenoyl)-CoA + CoA = (7Z)-hexadecenoyl-CoA + acetyl-CoA</text>
        <dbReference type="Rhea" id="RHEA:47400"/>
        <dbReference type="ChEBI" id="CHEBI:57287"/>
        <dbReference type="ChEBI" id="CHEBI:57288"/>
        <dbReference type="ChEBI" id="CHEBI:87695"/>
        <dbReference type="ChEBI" id="CHEBI:87698"/>
    </reaction>
    <physiologicalReaction direction="left-to-right" evidence="17">
        <dbReference type="Rhea" id="RHEA:47401"/>
    </physiologicalReaction>
</comment>
<evidence type="ECO:0000256" key="8">
    <source>
        <dbReference type="ARBA" id="ARBA00023055"/>
    </source>
</evidence>
<dbReference type="EC" id="2.3.1.176" evidence="3"/>
<dbReference type="GO" id="GO:0006869">
    <property type="term" value="P:lipid transport"/>
    <property type="evidence" value="ECO:0007669"/>
    <property type="project" value="UniProtKB-KW"/>
</dbReference>
<evidence type="ECO:0000256" key="2">
    <source>
        <dbReference type="ARBA" id="ARBA00004496"/>
    </source>
</evidence>
<feature type="domain" description="Thiolase C-terminal" evidence="39">
    <location>
        <begin position="291"/>
        <end position="404"/>
    </location>
</feature>
<evidence type="ECO:0000256" key="4">
    <source>
        <dbReference type="ARBA" id="ARBA00014545"/>
    </source>
</evidence>
<dbReference type="PROSITE" id="PS00737">
    <property type="entry name" value="THIOLASE_2"/>
    <property type="match status" value="1"/>
</dbReference>